<dbReference type="AlphaFoldDB" id="A0A0W0CA03"/>
<dbReference type="GO" id="GO:0005730">
    <property type="term" value="C:nucleolus"/>
    <property type="evidence" value="ECO:0007669"/>
    <property type="project" value="UniProtKB-SubCell"/>
</dbReference>
<feature type="region of interest" description="Disordered" evidence="8">
    <location>
        <begin position="145"/>
        <end position="202"/>
    </location>
</feature>
<feature type="signal peptide" evidence="9">
    <location>
        <begin position="1"/>
        <end position="27"/>
    </location>
</feature>
<comment type="caution">
    <text evidence="10">The sequence shown here is derived from an EMBL/GenBank/DDBJ whole genome shotgun (WGS) entry which is preliminary data.</text>
</comment>
<evidence type="ECO:0000256" key="5">
    <source>
        <dbReference type="ARBA" id="ARBA00023163"/>
    </source>
</evidence>
<evidence type="ECO:0000256" key="3">
    <source>
        <dbReference type="ARBA" id="ARBA00007142"/>
    </source>
</evidence>
<reference evidence="10 11" key="1">
    <citation type="submission" date="2015-10" db="EMBL/GenBank/DDBJ databases">
        <title>Draft genomes sequences of Candida glabrata isolates 1A, 1B, 2A, 2B, 3A and 3B.</title>
        <authorList>
            <person name="Haavelsrud O.E."/>
            <person name="Gaustad P."/>
        </authorList>
    </citation>
    <scope>NUCLEOTIDE SEQUENCE [LARGE SCALE GENOMIC DNA]</scope>
    <source>
        <strain evidence="10">910700640</strain>
    </source>
</reference>
<keyword evidence="9" id="KW-0732">Signal</keyword>
<organism evidence="10 11">
    <name type="scientific">Candida glabrata</name>
    <name type="common">Yeast</name>
    <name type="synonym">Torulopsis glabrata</name>
    <dbReference type="NCBI Taxonomy" id="5478"/>
    <lineage>
        <taxon>Eukaryota</taxon>
        <taxon>Fungi</taxon>
        <taxon>Dikarya</taxon>
        <taxon>Ascomycota</taxon>
        <taxon>Saccharomycotina</taxon>
        <taxon>Saccharomycetes</taxon>
        <taxon>Saccharomycetales</taxon>
        <taxon>Saccharomycetaceae</taxon>
        <taxon>Nakaseomyces</taxon>
    </lineage>
</organism>
<dbReference type="Pfam" id="PF17075">
    <property type="entry name" value="RRT14"/>
    <property type="match status" value="1"/>
</dbReference>
<gene>
    <name evidence="7" type="primary">RRT14</name>
    <name evidence="10" type="ORF">AO440_001846</name>
</gene>
<dbReference type="VEuPathDB" id="FungiDB:B1J91_G08778g"/>
<evidence type="ECO:0000256" key="6">
    <source>
        <dbReference type="ARBA" id="ARBA00023242"/>
    </source>
</evidence>
<comment type="subcellular location">
    <subcellularLocation>
        <location evidence="2 7">Nucleus</location>
        <location evidence="2 7">Nucleolus</location>
    </subcellularLocation>
</comment>
<protein>
    <recommendedName>
        <fullName evidence="7">Regulator of rDNA transcription 14</fullName>
    </recommendedName>
</protein>
<dbReference type="EMBL" id="LLZZ01000110">
    <property type="protein sequence ID" value="KTB06151.1"/>
    <property type="molecule type" value="Genomic_DNA"/>
</dbReference>
<evidence type="ECO:0000256" key="1">
    <source>
        <dbReference type="ARBA" id="ARBA00002711"/>
    </source>
</evidence>
<dbReference type="VEuPathDB" id="FungiDB:CAGL0G08778g"/>
<evidence type="ECO:0000256" key="8">
    <source>
        <dbReference type="SAM" id="MobiDB-lite"/>
    </source>
</evidence>
<evidence type="ECO:0000256" key="9">
    <source>
        <dbReference type="SAM" id="SignalP"/>
    </source>
</evidence>
<evidence type="ECO:0000256" key="2">
    <source>
        <dbReference type="ARBA" id="ARBA00004604"/>
    </source>
</evidence>
<keyword evidence="6 7" id="KW-0539">Nucleus</keyword>
<keyword evidence="4 7" id="KW-0805">Transcription regulation</keyword>
<sequence length="202" mass="23055">MVSKNSKMQATLAVNSVLASLLPGAAAITGSNKKVSKPRVAKAQLIDMNLKKRLELQEKDVYLEKRKEKRARKSTLRKRREEEFEMEQKAKLQILNKHREQGTLTQKEKAYLDELAKRNTKKLKSWDLEADVKEDFLEIQAQILNDTKESSKRRSSKKKNKNKGFKQTLSSSSKVQDHRYPGLTPGLAPVGLSDEEESSDDE</sequence>
<evidence type="ECO:0000256" key="4">
    <source>
        <dbReference type="ARBA" id="ARBA00023015"/>
    </source>
</evidence>
<dbReference type="VEuPathDB" id="FungiDB:GWK60_G08481"/>
<evidence type="ECO:0000313" key="11">
    <source>
        <dbReference type="Proteomes" id="UP000054886"/>
    </source>
</evidence>
<proteinExistence type="inferred from homology"/>
<name>A0A0W0CA03_CANGB</name>
<accession>A0A0W0CA03</accession>
<comment type="similarity">
    <text evidence="3 7">Belongs to the RRT14 family.</text>
</comment>
<feature type="compositionally biased region" description="Polar residues" evidence="8">
    <location>
        <begin position="165"/>
        <end position="174"/>
    </location>
</feature>
<feature type="compositionally biased region" description="Acidic residues" evidence="8">
    <location>
        <begin position="193"/>
        <end position="202"/>
    </location>
</feature>
<dbReference type="InterPro" id="IPR031404">
    <property type="entry name" value="Rrt14"/>
</dbReference>
<keyword evidence="5 7" id="KW-0804">Transcription</keyword>
<dbReference type="VEuPathDB" id="FungiDB:GVI51_G08613"/>
<evidence type="ECO:0000313" key="10">
    <source>
        <dbReference type="EMBL" id="KTB06151.1"/>
    </source>
</evidence>
<comment type="function">
    <text evidence="1 7">Involved in ribosome biogenesis, probably through modulation of rDNA transcription.</text>
</comment>
<feature type="compositionally biased region" description="Basic residues" evidence="8">
    <location>
        <begin position="153"/>
        <end position="164"/>
    </location>
</feature>
<dbReference type="Proteomes" id="UP000054886">
    <property type="component" value="Unassembled WGS sequence"/>
</dbReference>
<evidence type="ECO:0000256" key="7">
    <source>
        <dbReference type="RuleBase" id="RU362137"/>
    </source>
</evidence>
<feature type="chain" id="PRO_5009807298" description="Regulator of rDNA transcription 14" evidence="9">
    <location>
        <begin position="28"/>
        <end position="202"/>
    </location>
</feature>